<accession>W2RXG8</accession>
<feature type="region of interest" description="Disordered" evidence="1">
    <location>
        <begin position="136"/>
        <end position="158"/>
    </location>
</feature>
<feature type="signal peptide" evidence="2">
    <location>
        <begin position="1"/>
        <end position="19"/>
    </location>
</feature>
<protein>
    <submittedName>
        <fullName evidence="3">Uncharacterized protein</fullName>
    </submittedName>
</protein>
<organism evidence="3 4">
    <name type="scientific">Cyphellophora europaea (strain CBS 101466)</name>
    <name type="common">Phialophora europaea</name>
    <dbReference type="NCBI Taxonomy" id="1220924"/>
    <lineage>
        <taxon>Eukaryota</taxon>
        <taxon>Fungi</taxon>
        <taxon>Dikarya</taxon>
        <taxon>Ascomycota</taxon>
        <taxon>Pezizomycotina</taxon>
        <taxon>Eurotiomycetes</taxon>
        <taxon>Chaetothyriomycetidae</taxon>
        <taxon>Chaetothyriales</taxon>
        <taxon>Cyphellophoraceae</taxon>
        <taxon>Cyphellophora</taxon>
    </lineage>
</organism>
<keyword evidence="4" id="KW-1185">Reference proteome</keyword>
<evidence type="ECO:0000256" key="1">
    <source>
        <dbReference type="SAM" id="MobiDB-lite"/>
    </source>
</evidence>
<dbReference type="VEuPathDB" id="FungiDB:HMPREF1541_03082"/>
<keyword evidence="2" id="KW-0732">Signal</keyword>
<dbReference type="GeneID" id="19970421"/>
<proteinExistence type="predicted"/>
<evidence type="ECO:0000256" key="2">
    <source>
        <dbReference type="SAM" id="SignalP"/>
    </source>
</evidence>
<dbReference type="Proteomes" id="UP000030752">
    <property type="component" value="Unassembled WGS sequence"/>
</dbReference>
<name>W2RXG8_CYPE1</name>
<reference evidence="3 4" key="1">
    <citation type="submission" date="2013-03" db="EMBL/GenBank/DDBJ databases">
        <title>The Genome Sequence of Phialophora europaea CBS 101466.</title>
        <authorList>
            <consortium name="The Broad Institute Genomics Platform"/>
            <person name="Cuomo C."/>
            <person name="de Hoog S."/>
            <person name="Gorbushina A."/>
            <person name="Walker B."/>
            <person name="Young S.K."/>
            <person name="Zeng Q."/>
            <person name="Gargeya S."/>
            <person name="Fitzgerald M."/>
            <person name="Haas B."/>
            <person name="Abouelleil A."/>
            <person name="Allen A.W."/>
            <person name="Alvarado L."/>
            <person name="Arachchi H.M."/>
            <person name="Berlin A.M."/>
            <person name="Chapman S.B."/>
            <person name="Gainer-Dewar J."/>
            <person name="Goldberg J."/>
            <person name="Griggs A."/>
            <person name="Gujja S."/>
            <person name="Hansen M."/>
            <person name="Howarth C."/>
            <person name="Imamovic A."/>
            <person name="Ireland A."/>
            <person name="Larimer J."/>
            <person name="McCowan C."/>
            <person name="Murphy C."/>
            <person name="Pearson M."/>
            <person name="Poon T.W."/>
            <person name="Priest M."/>
            <person name="Roberts A."/>
            <person name="Saif S."/>
            <person name="Shea T."/>
            <person name="Sisk P."/>
            <person name="Sykes S."/>
            <person name="Wortman J."/>
            <person name="Nusbaum C."/>
            <person name="Birren B."/>
        </authorList>
    </citation>
    <scope>NUCLEOTIDE SEQUENCE [LARGE SCALE GENOMIC DNA]</scope>
    <source>
        <strain evidence="3 4">CBS 101466</strain>
    </source>
</reference>
<dbReference type="InParanoid" id="W2RXG8"/>
<dbReference type="AlphaFoldDB" id="W2RXG8"/>
<dbReference type="HOGENOM" id="CLU_1669329_0_0_1"/>
<evidence type="ECO:0000313" key="4">
    <source>
        <dbReference type="Proteomes" id="UP000030752"/>
    </source>
</evidence>
<feature type="chain" id="PRO_5004823939" evidence="2">
    <location>
        <begin position="20"/>
        <end position="158"/>
    </location>
</feature>
<dbReference type="RefSeq" id="XP_008715656.1">
    <property type="nucleotide sequence ID" value="XM_008717434.1"/>
</dbReference>
<dbReference type="EMBL" id="KB822719">
    <property type="protein sequence ID" value="ETN41147.1"/>
    <property type="molecule type" value="Genomic_DNA"/>
</dbReference>
<sequence length="158" mass="17246">MYPLALLLSPLLLATTAAGVTYDEYSYAGPKDQFDNGVSWSAIRPSGNVLLRSSDGTNRPPDSTPEYMACRPLALDKGAHQCDGKAITRDVCHVSCDARKRDGKSAKVECSGWNKCKGKTMKNHCLCNVGYWLQEENKGKKPPGEEQGAKLALPKKEK</sequence>
<gene>
    <name evidence="3" type="ORF">HMPREF1541_03082</name>
</gene>
<evidence type="ECO:0000313" key="3">
    <source>
        <dbReference type="EMBL" id="ETN41147.1"/>
    </source>
</evidence>